<reference evidence="2" key="1">
    <citation type="submission" date="2020-06" db="EMBL/GenBank/DDBJ databases">
        <title>Draft genome of Bugula neritina, a colonial animal packing powerful symbionts and potential medicines.</title>
        <authorList>
            <person name="Rayko M."/>
        </authorList>
    </citation>
    <scope>NUCLEOTIDE SEQUENCE [LARGE SCALE GENOMIC DNA]</scope>
    <source>
        <strain evidence="2">Kwan_BN1</strain>
    </source>
</reference>
<keyword evidence="3" id="KW-1185">Reference proteome</keyword>
<gene>
    <name evidence="2" type="ORF">EB796_015040</name>
</gene>
<sequence>MPYPIECHMSEHAISYKHFLTGSSMAYTLESSPPPMIKSTTEEVIVTLTAWEKAKAWLTDMDNISYMLIASLAGLYGACVIIYIIHKLRKMYRKAQRRHRKQMLAEKLDKQPMLGDDLSLSSVGDSPEVSRLTYHGGTTPLDKQALYPATNKATMYPPRPKLATKGPIKKMTTIMAKPKTQIVMRCRCEGRMHTPGCPHFKVPDIKTPTTPLTASSSDVSLTMRDAMEKVDLYAHEIKTNPSMRALLEKYRQLKQQRTQKTWSENAEKGNWQGVPIAQLLERKKEMKERNQSRMS</sequence>
<name>A0A7J7JKJ9_BUGNE</name>
<proteinExistence type="predicted"/>
<feature type="transmembrane region" description="Helical" evidence="1">
    <location>
        <begin position="64"/>
        <end position="85"/>
    </location>
</feature>
<evidence type="ECO:0000256" key="1">
    <source>
        <dbReference type="SAM" id="Phobius"/>
    </source>
</evidence>
<comment type="caution">
    <text evidence="2">The sequence shown here is derived from an EMBL/GenBank/DDBJ whole genome shotgun (WGS) entry which is preliminary data.</text>
</comment>
<evidence type="ECO:0000313" key="2">
    <source>
        <dbReference type="EMBL" id="KAF6026655.1"/>
    </source>
</evidence>
<dbReference type="AlphaFoldDB" id="A0A7J7JKJ9"/>
<dbReference type="Proteomes" id="UP000593567">
    <property type="component" value="Unassembled WGS sequence"/>
</dbReference>
<accession>A0A7J7JKJ9</accession>
<organism evidence="2 3">
    <name type="scientific">Bugula neritina</name>
    <name type="common">Brown bryozoan</name>
    <name type="synonym">Sertularia neritina</name>
    <dbReference type="NCBI Taxonomy" id="10212"/>
    <lineage>
        <taxon>Eukaryota</taxon>
        <taxon>Metazoa</taxon>
        <taxon>Spiralia</taxon>
        <taxon>Lophotrochozoa</taxon>
        <taxon>Bryozoa</taxon>
        <taxon>Gymnolaemata</taxon>
        <taxon>Cheilostomatida</taxon>
        <taxon>Flustrina</taxon>
        <taxon>Buguloidea</taxon>
        <taxon>Bugulidae</taxon>
        <taxon>Bugula</taxon>
    </lineage>
</organism>
<keyword evidence="1" id="KW-1133">Transmembrane helix</keyword>
<dbReference type="EMBL" id="VXIV02002235">
    <property type="protein sequence ID" value="KAF6026655.1"/>
    <property type="molecule type" value="Genomic_DNA"/>
</dbReference>
<keyword evidence="1" id="KW-0812">Transmembrane</keyword>
<keyword evidence="1" id="KW-0472">Membrane</keyword>
<protein>
    <submittedName>
        <fullName evidence="2">Uncharacterized protein</fullName>
    </submittedName>
</protein>
<evidence type="ECO:0000313" key="3">
    <source>
        <dbReference type="Proteomes" id="UP000593567"/>
    </source>
</evidence>